<dbReference type="CDD" id="cd06173">
    <property type="entry name" value="MFS_MefA_like"/>
    <property type="match status" value="1"/>
</dbReference>
<comment type="caution">
    <text evidence="8">The sequence shown here is derived from an EMBL/GenBank/DDBJ whole genome shotgun (WGS) entry which is preliminary data.</text>
</comment>
<evidence type="ECO:0000256" key="4">
    <source>
        <dbReference type="ARBA" id="ARBA00022692"/>
    </source>
</evidence>
<comment type="subcellular location">
    <subcellularLocation>
        <location evidence="1">Cell membrane</location>
        <topology evidence="1">Multi-pass membrane protein</topology>
    </subcellularLocation>
</comment>
<evidence type="ECO:0000256" key="2">
    <source>
        <dbReference type="ARBA" id="ARBA00022448"/>
    </source>
</evidence>
<name>A0A415JEW2_BACLI</name>
<evidence type="ECO:0000256" key="6">
    <source>
        <dbReference type="ARBA" id="ARBA00023136"/>
    </source>
</evidence>
<proteinExistence type="predicted"/>
<keyword evidence="3" id="KW-1003">Cell membrane</keyword>
<dbReference type="AlphaFoldDB" id="A0A415JEW2"/>
<dbReference type="GO" id="GO:0005886">
    <property type="term" value="C:plasma membrane"/>
    <property type="evidence" value="ECO:0007669"/>
    <property type="project" value="UniProtKB-SubCell"/>
</dbReference>
<organism evidence="8 9">
    <name type="scientific">Bacillus licheniformis</name>
    <dbReference type="NCBI Taxonomy" id="1402"/>
    <lineage>
        <taxon>Bacteria</taxon>
        <taxon>Bacillati</taxon>
        <taxon>Bacillota</taxon>
        <taxon>Bacilli</taxon>
        <taxon>Bacillales</taxon>
        <taxon>Bacillaceae</taxon>
        <taxon>Bacillus</taxon>
    </lineage>
</organism>
<dbReference type="SUPFAM" id="SSF103473">
    <property type="entry name" value="MFS general substrate transporter"/>
    <property type="match status" value="1"/>
</dbReference>
<dbReference type="GO" id="GO:0022857">
    <property type="term" value="F:transmembrane transporter activity"/>
    <property type="evidence" value="ECO:0007669"/>
    <property type="project" value="InterPro"/>
</dbReference>
<feature type="transmembrane region" description="Helical" evidence="7">
    <location>
        <begin position="59"/>
        <end position="83"/>
    </location>
</feature>
<evidence type="ECO:0000256" key="1">
    <source>
        <dbReference type="ARBA" id="ARBA00004651"/>
    </source>
</evidence>
<dbReference type="InterPro" id="IPR011701">
    <property type="entry name" value="MFS"/>
</dbReference>
<sequence>MTIQVDWNDRIVYSSSLGITIWKQKNFRYIWASQTAQAVGSILMTIIVMVDVFKETNSVFGSGLVLALSSFGSVLGGAIAAFAIQRLDLLQTAAWSTWFRAVCALCIGLCQSLGLPSYIIYLLLFLQSFVGSWYTPAQLGLLYQAIKKRDYVAASGSIVTVNQFVQAAGWGLGGFLTVLAQTYTLTVFTAALFFISGLLIRLPDFKKAIIPRQKARAQSVWRTVYRKKTVLLLTMMDMSEGLANAVWTSAVLLAFTKEALNKGEAWWGFINAGYFLGAILGGILAVLFSNQLKKRLGLMIVLGSVSMGITTLLFAYSSNPLLSVILCIMMGPLYQVRDVSQTVILQDTLTDEERAPVTAAKNTILTAWSIITIAIMGALADLIGVRSVFIAAAVLYAGTAAATFFVRDLRTYSQSARQQTKGKIEG</sequence>
<feature type="transmembrane region" description="Helical" evidence="7">
    <location>
        <begin position="389"/>
        <end position="407"/>
    </location>
</feature>
<dbReference type="PROSITE" id="PS50850">
    <property type="entry name" value="MFS"/>
    <property type="match status" value="1"/>
</dbReference>
<keyword evidence="4 7" id="KW-0812">Transmembrane</keyword>
<dbReference type="EMBL" id="NILC01000033">
    <property type="protein sequence ID" value="TWL20975.1"/>
    <property type="molecule type" value="Genomic_DNA"/>
</dbReference>
<feature type="transmembrane region" description="Helical" evidence="7">
    <location>
        <begin position="296"/>
        <end position="314"/>
    </location>
</feature>
<dbReference type="Proteomes" id="UP000435910">
    <property type="component" value="Unassembled WGS sequence"/>
</dbReference>
<dbReference type="InterPro" id="IPR020846">
    <property type="entry name" value="MFS_dom"/>
</dbReference>
<feature type="transmembrane region" description="Helical" evidence="7">
    <location>
        <begin position="320"/>
        <end position="336"/>
    </location>
</feature>
<feature type="transmembrane region" description="Helical" evidence="7">
    <location>
        <begin position="29"/>
        <end position="53"/>
    </location>
</feature>
<evidence type="ECO:0000313" key="9">
    <source>
        <dbReference type="Proteomes" id="UP000435910"/>
    </source>
</evidence>
<dbReference type="PANTHER" id="PTHR23513">
    <property type="entry name" value="INTEGRAL MEMBRANE EFFLUX PROTEIN-RELATED"/>
    <property type="match status" value="1"/>
</dbReference>
<dbReference type="InterPro" id="IPR036259">
    <property type="entry name" value="MFS_trans_sf"/>
</dbReference>
<reference evidence="8 9" key="1">
    <citation type="submission" date="2019-06" db="EMBL/GenBank/DDBJ databases">
        <title>Genome sequence analysis of &gt;100 Bacillus licheniformis strains suggests intrinsic resistance to this species.</title>
        <authorList>
            <person name="Wels M."/>
            <person name="Siezen R.J."/>
            <person name="Johansen E."/>
            <person name="Stuer-Lauridsen B."/>
            <person name="Bjerre K."/>
            <person name="Nielsen B.K.K."/>
        </authorList>
    </citation>
    <scope>NUCLEOTIDE SEQUENCE [LARGE SCALE GENOMIC DNA]</scope>
    <source>
        <strain evidence="8 9">BAC-16736</strain>
    </source>
</reference>
<accession>A0A415JEW2</accession>
<feature type="transmembrane region" description="Helical" evidence="7">
    <location>
        <begin position="178"/>
        <end position="200"/>
    </location>
</feature>
<evidence type="ECO:0000313" key="8">
    <source>
        <dbReference type="EMBL" id="TWL20975.1"/>
    </source>
</evidence>
<evidence type="ECO:0000256" key="5">
    <source>
        <dbReference type="ARBA" id="ARBA00022989"/>
    </source>
</evidence>
<keyword evidence="2" id="KW-0813">Transport</keyword>
<dbReference type="Gene3D" id="1.20.1250.20">
    <property type="entry name" value="MFS general substrate transporter like domains"/>
    <property type="match status" value="1"/>
</dbReference>
<evidence type="ECO:0000256" key="3">
    <source>
        <dbReference type="ARBA" id="ARBA00022475"/>
    </source>
</evidence>
<feature type="transmembrane region" description="Helical" evidence="7">
    <location>
        <begin position="364"/>
        <end position="383"/>
    </location>
</feature>
<dbReference type="PANTHER" id="PTHR23513:SF19">
    <property type="entry name" value="MAJOR FACILITATOR SUPERFAMILY (MFS) PROFILE DOMAIN-CONTAINING PROTEIN"/>
    <property type="match status" value="1"/>
</dbReference>
<dbReference type="RefSeq" id="WP_003182675.1">
    <property type="nucleotide sequence ID" value="NZ_BEXU01000027.1"/>
</dbReference>
<feature type="transmembrane region" description="Helical" evidence="7">
    <location>
        <begin position="266"/>
        <end position="289"/>
    </location>
</feature>
<dbReference type="Pfam" id="PF07690">
    <property type="entry name" value="MFS_1"/>
    <property type="match status" value="2"/>
</dbReference>
<feature type="transmembrane region" description="Helical" evidence="7">
    <location>
        <begin position="230"/>
        <end position="254"/>
    </location>
</feature>
<keyword evidence="5 7" id="KW-1133">Transmembrane helix</keyword>
<evidence type="ECO:0000256" key="7">
    <source>
        <dbReference type="SAM" id="Phobius"/>
    </source>
</evidence>
<protein>
    <submittedName>
        <fullName evidence="8">Uncharacterized protein</fullName>
    </submittedName>
</protein>
<gene>
    <name evidence="8" type="ORF">CHCC16736_2259</name>
</gene>
<keyword evidence="6 7" id="KW-0472">Membrane</keyword>